<dbReference type="CDD" id="cd01673">
    <property type="entry name" value="dNK"/>
    <property type="match status" value="1"/>
</dbReference>
<evidence type="ECO:0000259" key="1">
    <source>
        <dbReference type="Pfam" id="PF01712"/>
    </source>
</evidence>
<gene>
    <name evidence="2" type="ORF">R1flu_008845</name>
</gene>
<feature type="domain" description="Deoxynucleoside kinase" evidence="1">
    <location>
        <begin position="393"/>
        <end position="648"/>
    </location>
</feature>
<dbReference type="Gene3D" id="3.40.50.300">
    <property type="entry name" value="P-loop containing nucleotide triphosphate hydrolases"/>
    <property type="match status" value="1"/>
</dbReference>
<dbReference type="InterPro" id="IPR031314">
    <property type="entry name" value="DNK_dom"/>
</dbReference>
<dbReference type="SUPFAM" id="SSF52540">
    <property type="entry name" value="P-loop containing nucleoside triphosphate hydrolases"/>
    <property type="match status" value="1"/>
</dbReference>
<name>A0ABD1Z0K3_9MARC</name>
<evidence type="ECO:0000313" key="2">
    <source>
        <dbReference type="EMBL" id="KAL2641258.1"/>
    </source>
</evidence>
<protein>
    <recommendedName>
        <fullName evidence="1">Deoxynucleoside kinase domain-containing protein</fullName>
    </recommendedName>
</protein>
<dbReference type="Pfam" id="PF01712">
    <property type="entry name" value="dNK"/>
    <property type="match status" value="1"/>
</dbReference>
<reference evidence="2 3" key="1">
    <citation type="submission" date="2024-09" db="EMBL/GenBank/DDBJ databases">
        <title>Chromosome-scale assembly of Riccia fluitans.</title>
        <authorList>
            <person name="Paukszto L."/>
            <person name="Sawicki J."/>
            <person name="Karawczyk K."/>
            <person name="Piernik-Szablinska J."/>
            <person name="Szczecinska M."/>
            <person name="Mazdziarz M."/>
        </authorList>
    </citation>
    <scope>NUCLEOTIDE SEQUENCE [LARGE SCALE GENOMIC DNA]</scope>
    <source>
        <strain evidence="2">Rf_01</strain>
        <tissue evidence="2">Aerial parts of the thallus</tissue>
    </source>
</reference>
<organism evidence="2 3">
    <name type="scientific">Riccia fluitans</name>
    <dbReference type="NCBI Taxonomy" id="41844"/>
    <lineage>
        <taxon>Eukaryota</taxon>
        <taxon>Viridiplantae</taxon>
        <taxon>Streptophyta</taxon>
        <taxon>Embryophyta</taxon>
        <taxon>Marchantiophyta</taxon>
        <taxon>Marchantiopsida</taxon>
        <taxon>Marchantiidae</taxon>
        <taxon>Marchantiales</taxon>
        <taxon>Ricciaceae</taxon>
        <taxon>Riccia</taxon>
    </lineage>
</organism>
<dbReference type="Proteomes" id="UP001605036">
    <property type="component" value="Unassembled WGS sequence"/>
</dbReference>
<comment type="caution">
    <text evidence="2">The sequence shown here is derived from an EMBL/GenBank/DDBJ whole genome shotgun (WGS) entry which is preliminary data.</text>
</comment>
<dbReference type="PANTHER" id="PTHR10513:SF35">
    <property type="entry name" value="DEOXYADENOSINE KINASE"/>
    <property type="match status" value="1"/>
</dbReference>
<keyword evidence="3" id="KW-1185">Reference proteome</keyword>
<dbReference type="AlphaFoldDB" id="A0ABD1Z0K3"/>
<dbReference type="InterPro" id="IPR050566">
    <property type="entry name" value="Deoxyribonucleoside_kinase"/>
</dbReference>
<proteinExistence type="predicted"/>
<sequence length="703" mass="78426">MRRVHRLLQFRVTSCGATLPKMPALTSLNSAVGAFCCSVTDSQARALSFGRIKAIQAPRLDFSARNPSHLASTVRPYTSTECSIQAFCDARHCLPKSPSVQYWNPGRDAVQSEGLSLLRGARHGQHGVPVREVKGEQRRIMLSYLRNVSLRSLYTSSEKKWVSRSSRGPNRLAQVSGVQRLSSRRSFSGTSCGSIFTLKGGLACSRDLHTGYLTCSLDNEGSQRLGGETVQSDNSSLLEGNSYIAEDSRCNDNSSETLTKVVEQGVDTGSDSEALVGVPSNRVRCLTERRRRSASSSNRSGSEFRDLLTVPGIGRRNMEKLVAKGIAKVDELKQLYRDKYRSHGAEKMVEFLRSSVGVHKHHAASITDFIKTSVEKEDGGTESGYSSKKRLTFCVEGNISVGKTTFLHRIANETIELRDLVEIVPEPISKWQDVGPDHFNILDAFYGDPERYAYTFQNYVFVTRMMQERESAHGEKKLRLMERSVFSDRMVFVRAVHEAKWMSDAEISIYDSWFDPVVSAMPGLVPDAFIYLRATPDTCHRRLQSRKRKEEDTVTLDYLRGLHEKHEQWLFPAEHGGRNVLSVTDWASSERGLPLSPRLRDRVLYLKGENVHSSIQKVPALILDCEPSIDFTQDIEAKAEYARQVADFFNYVQALKDGQSNAEGGSGTLVLPASNGLLGPDGNTLKNTSLDGMDFRRHMSAVC</sequence>
<dbReference type="PANTHER" id="PTHR10513">
    <property type="entry name" value="DEOXYNUCLEOSIDE KINASE"/>
    <property type="match status" value="1"/>
</dbReference>
<dbReference type="EMBL" id="JBHFFA010000002">
    <property type="protein sequence ID" value="KAL2641258.1"/>
    <property type="molecule type" value="Genomic_DNA"/>
</dbReference>
<dbReference type="InterPro" id="IPR027417">
    <property type="entry name" value="P-loop_NTPase"/>
</dbReference>
<evidence type="ECO:0000313" key="3">
    <source>
        <dbReference type="Proteomes" id="UP001605036"/>
    </source>
</evidence>
<accession>A0ABD1Z0K3</accession>